<reference evidence="1 2" key="1">
    <citation type="submission" date="2019-10" db="EMBL/GenBank/DDBJ databases">
        <title>Extracellular Electron Transfer in a Candidatus Methanoperedens spp. Enrichment Culture.</title>
        <authorList>
            <person name="Berger S."/>
            <person name="Rangel Shaw D."/>
            <person name="Berben T."/>
            <person name="In 'T Zandt M."/>
            <person name="Frank J."/>
            <person name="Reimann J."/>
            <person name="Jetten M.S.M."/>
            <person name="Welte C.U."/>
        </authorList>
    </citation>
    <scope>NUCLEOTIDE SEQUENCE [LARGE SCALE GENOMIC DNA]</scope>
    <source>
        <strain evidence="1">SB12</strain>
    </source>
</reference>
<gene>
    <name evidence="1" type="ORF">F9K24_04730</name>
</gene>
<name>A0A833H3V5_9LEPT</name>
<evidence type="ECO:0000313" key="2">
    <source>
        <dbReference type="Proteomes" id="UP000460298"/>
    </source>
</evidence>
<comment type="caution">
    <text evidence="1">The sequence shown here is derived from an EMBL/GenBank/DDBJ whole genome shotgun (WGS) entry which is preliminary data.</text>
</comment>
<accession>A0A833H3V5</accession>
<protein>
    <submittedName>
        <fullName evidence="1">Uncharacterized protein</fullName>
    </submittedName>
</protein>
<dbReference type="EMBL" id="WBUI01000003">
    <property type="protein sequence ID" value="KAB2934335.1"/>
    <property type="molecule type" value="Genomic_DNA"/>
</dbReference>
<evidence type="ECO:0000313" key="1">
    <source>
        <dbReference type="EMBL" id="KAB2934335.1"/>
    </source>
</evidence>
<dbReference type="Proteomes" id="UP000460298">
    <property type="component" value="Unassembled WGS sequence"/>
</dbReference>
<proteinExistence type="predicted"/>
<organism evidence="1 2">
    <name type="scientific">Leptonema illini</name>
    <dbReference type="NCBI Taxonomy" id="183"/>
    <lineage>
        <taxon>Bacteria</taxon>
        <taxon>Pseudomonadati</taxon>
        <taxon>Spirochaetota</taxon>
        <taxon>Spirochaetia</taxon>
        <taxon>Leptospirales</taxon>
        <taxon>Leptospiraceae</taxon>
        <taxon>Leptonema</taxon>
    </lineage>
</organism>
<sequence>MAQERIELIRKGNEAFNNGDFSLARDCFIKAGYGDGLIRLGDYYMYEKRLPLLAYGYYRKAGASDKIEDLHRRMVSALGEWIGQDKLKPEFQARNHPQARYVGTDADGMVRVPVSGDLMRRARQILDSK</sequence>
<dbReference type="AlphaFoldDB" id="A0A833H3V5"/>